<dbReference type="GO" id="GO:0006355">
    <property type="term" value="P:regulation of DNA-templated transcription"/>
    <property type="evidence" value="ECO:0007669"/>
    <property type="project" value="InterPro"/>
</dbReference>
<dbReference type="EMBL" id="CAEZTJ010000094">
    <property type="protein sequence ID" value="CAB4570734.1"/>
    <property type="molecule type" value="Genomic_DNA"/>
</dbReference>
<dbReference type="InterPro" id="IPR038390">
    <property type="entry name" value="Metal_Tscrpt_repr_sf"/>
</dbReference>
<dbReference type="GO" id="GO:0046872">
    <property type="term" value="F:metal ion binding"/>
    <property type="evidence" value="ECO:0007669"/>
    <property type="project" value="InterPro"/>
</dbReference>
<dbReference type="InterPro" id="IPR003735">
    <property type="entry name" value="Metal_Tscrpt_repr"/>
</dbReference>
<dbReference type="Gene3D" id="1.20.58.1000">
    <property type="entry name" value="Metal-sensitive repressor, helix protomer"/>
    <property type="match status" value="1"/>
</dbReference>
<organism evidence="1">
    <name type="scientific">freshwater metagenome</name>
    <dbReference type="NCBI Taxonomy" id="449393"/>
    <lineage>
        <taxon>unclassified sequences</taxon>
        <taxon>metagenomes</taxon>
        <taxon>ecological metagenomes</taxon>
    </lineage>
</organism>
<dbReference type="PANTHER" id="PTHR33677:SF5">
    <property type="entry name" value="TRANSCRIPTIONAL REPRESSOR FRMR"/>
    <property type="match status" value="1"/>
</dbReference>
<proteinExistence type="predicted"/>
<dbReference type="Pfam" id="PF02583">
    <property type="entry name" value="Trns_repr_metal"/>
    <property type="match status" value="1"/>
</dbReference>
<reference evidence="1" key="1">
    <citation type="submission" date="2020-05" db="EMBL/GenBank/DDBJ databases">
        <authorList>
            <person name="Chiriac C."/>
            <person name="Salcher M."/>
            <person name="Ghai R."/>
            <person name="Kavagutti S V."/>
        </authorList>
    </citation>
    <scope>NUCLEOTIDE SEQUENCE</scope>
</reference>
<sequence length="105" mass="11393">MATKSVAKKSSTTKRAGYVLTDQEQVDEIAKRIKRAHGQLGAVARMLEEGRTCNEIVTQMAAVTKAVNTAAFALISANLKQCVEEDRPNSDAIATNLQKLFNTLV</sequence>
<evidence type="ECO:0000313" key="1">
    <source>
        <dbReference type="EMBL" id="CAB4570734.1"/>
    </source>
</evidence>
<gene>
    <name evidence="1" type="ORF">UFOPK1650_00686</name>
</gene>
<dbReference type="PANTHER" id="PTHR33677">
    <property type="entry name" value="TRANSCRIPTIONAL REPRESSOR FRMR-RELATED"/>
    <property type="match status" value="1"/>
</dbReference>
<dbReference type="CDD" id="cd10148">
    <property type="entry name" value="CsoR-like_DUF156"/>
    <property type="match status" value="1"/>
</dbReference>
<dbReference type="GO" id="GO:0003677">
    <property type="term" value="F:DNA binding"/>
    <property type="evidence" value="ECO:0007669"/>
    <property type="project" value="InterPro"/>
</dbReference>
<protein>
    <submittedName>
        <fullName evidence="1">Unannotated protein</fullName>
    </submittedName>
</protein>
<dbReference type="AlphaFoldDB" id="A0A6J6E627"/>
<name>A0A6J6E627_9ZZZZ</name>
<accession>A0A6J6E627</accession>